<proteinExistence type="predicted"/>
<organism evidence="3">
    <name type="scientific">Hanusia phi</name>
    <dbReference type="NCBI Taxonomy" id="3032"/>
    <lineage>
        <taxon>Eukaryota</taxon>
        <taxon>Cryptophyceae</taxon>
        <taxon>Pyrenomonadales</taxon>
        <taxon>Geminigeraceae</taxon>
        <taxon>Hanusia</taxon>
    </lineage>
</organism>
<gene>
    <name evidence="3" type="ORF">HPHI1048_LOCUS9537</name>
</gene>
<dbReference type="EMBL" id="HBEO01014025">
    <property type="protein sequence ID" value="CAD8482433.1"/>
    <property type="molecule type" value="Transcribed_RNA"/>
</dbReference>
<sequence length="898" mass="100985">MIRLSTFGLVGLVVLAQASANPACYTLGLVDTATVNRKQGFPDKFETQNYNSPDLSVKFVMDYSVDHTFNNLNISESAIPEQYYFRYYLTPEGEDLGVAVLDSEGYTLGGRYIYTKTIWPEQSFIFPVHRRLRPGLTYYFRNYRVRNDCMYPSWAWQRYYPEDVLTSPSKEVVYGLPSPVTAIQVVLLDQSKTILVSWPLPTDTGNELPADNNRSIPVKYYVELTEVNTTANSTLRILNSTWLNFTTQVNLTESSLVIGILYNISLRVENEIGLSTATTRYLRPATNPSVPDSFQAALNPSDVTNVSGNMFAVLSWKDPIDKGLGLPCLSTSYSPCDEFPIHIVNYSLSLSGEPNVVLDGTTKSFDVIFSADSLVSKLQDTSLAAQNYQEERFGYYSAYGEASTLHKSYPLPPPMRIGYFEPCFPYCSNASKNQINFVSPPNARGISDYCYPCDGCRFDSQTACPSSWNFNITASFNPFEQCGSDIQPCKNPVVEIYPVNSSQIKIQAIWLDPTTKDSSTLSQMYANSRVVFGKNITFEYEKDFESVLAPWKNWRDYIDVTRTETGFFCNGSYSDPEGCSHLNNNAQLYYGSMQNATDLRMFEYGWSEIVVKVTFQEGLLSLQQDPTLCVTAIGDFNSRSKLCFVLKTIRSNPNFVTPSFSQDLNIGCEFSKVFEAQDKTEANLDIAEARRMKYFVKIVSGGGYVQSVYRNSSFSHLPRGASLMPYGDVVTNPVSYRLQWTPERHQEGYTYVVTLEAIGYINGSNVPMVSSSNSMLTVRLTVLRCKMCVNNVSLELIAQEWRTSWLNIWSGNHMLWQQNDISLGPVFTVDCGNGYYCDDDLYHIGERYGVSVSDLLWWNPDIADDAGRSAKYALKTGQEICVLPNTCLTSGHIFSAGY</sequence>
<dbReference type="InterPro" id="IPR036116">
    <property type="entry name" value="FN3_sf"/>
</dbReference>
<dbReference type="CDD" id="cd00118">
    <property type="entry name" value="LysM"/>
    <property type="match status" value="1"/>
</dbReference>
<dbReference type="Gene3D" id="2.60.40.10">
    <property type="entry name" value="Immunoglobulins"/>
    <property type="match status" value="1"/>
</dbReference>
<evidence type="ECO:0000256" key="1">
    <source>
        <dbReference type="SAM" id="SignalP"/>
    </source>
</evidence>
<accession>A0A7S0EE32</accession>
<name>A0A7S0EE32_9CRYP</name>
<dbReference type="InterPro" id="IPR018392">
    <property type="entry name" value="LysM"/>
</dbReference>
<feature type="domain" description="Fibronectin type-III" evidence="2">
    <location>
        <begin position="179"/>
        <end position="289"/>
    </location>
</feature>
<feature type="chain" id="PRO_5030590941" description="Fibronectin type-III domain-containing protein" evidence="1">
    <location>
        <begin position="21"/>
        <end position="898"/>
    </location>
</feature>
<dbReference type="PROSITE" id="PS50853">
    <property type="entry name" value="FN3"/>
    <property type="match status" value="1"/>
</dbReference>
<evidence type="ECO:0000259" key="2">
    <source>
        <dbReference type="PROSITE" id="PS50853"/>
    </source>
</evidence>
<dbReference type="InterPro" id="IPR003961">
    <property type="entry name" value="FN3_dom"/>
</dbReference>
<dbReference type="InterPro" id="IPR013783">
    <property type="entry name" value="Ig-like_fold"/>
</dbReference>
<evidence type="ECO:0000313" key="3">
    <source>
        <dbReference type="EMBL" id="CAD8482433.1"/>
    </source>
</evidence>
<dbReference type="InterPro" id="IPR036779">
    <property type="entry name" value="LysM_dom_sf"/>
</dbReference>
<dbReference type="Gene3D" id="3.10.350.10">
    <property type="entry name" value="LysM domain"/>
    <property type="match status" value="1"/>
</dbReference>
<reference evidence="3" key="1">
    <citation type="submission" date="2021-01" db="EMBL/GenBank/DDBJ databases">
        <authorList>
            <person name="Corre E."/>
            <person name="Pelletier E."/>
            <person name="Niang G."/>
            <person name="Scheremetjew M."/>
            <person name="Finn R."/>
            <person name="Kale V."/>
            <person name="Holt S."/>
            <person name="Cochrane G."/>
            <person name="Meng A."/>
            <person name="Brown T."/>
            <person name="Cohen L."/>
        </authorList>
    </citation>
    <scope>NUCLEOTIDE SEQUENCE</scope>
    <source>
        <strain evidence="3">CCMP325</strain>
    </source>
</reference>
<dbReference type="SUPFAM" id="SSF49265">
    <property type="entry name" value="Fibronectin type III"/>
    <property type="match status" value="1"/>
</dbReference>
<keyword evidence="1" id="KW-0732">Signal</keyword>
<feature type="signal peptide" evidence="1">
    <location>
        <begin position="1"/>
        <end position="20"/>
    </location>
</feature>
<protein>
    <recommendedName>
        <fullName evidence="2">Fibronectin type-III domain-containing protein</fullName>
    </recommendedName>
</protein>
<dbReference type="AlphaFoldDB" id="A0A7S0EE32"/>